<feature type="region of interest" description="Disordered" evidence="1">
    <location>
        <begin position="304"/>
        <end position="326"/>
    </location>
</feature>
<reference evidence="2 3" key="1">
    <citation type="submission" date="2023-02" db="EMBL/GenBank/DDBJ databases">
        <title>LHISI_Scaffold_Assembly.</title>
        <authorList>
            <person name="Stuart O.P."/>
            <person name="Cleave R."/>
            <person name="Magrath M.J.L."/>
            <person name="Mikheyev A.S."/>
        </authorList>
    </citation>
    <scope>NUCLEOTIDE SEQUENCE [LARGE SCALE GENOMIC DNA]</scope>
    <source>
        <strain evidence="2">Daus_M_001</strain>
        <tissue evidence="2">Leg muscle</tissue>
    </source>
</reference>
<gene>
    <name evidence="2" type="ORF">PR048_031484</name>
</gene>
<protein>
    <submittedName>
        <fullName evidence="2">Uncharacterized protein</fullName>
    </submittedName>
</protein>
<evidence type="ECO:0000313" key="2">
    <source>
        <dbReference type="EMBL" id="KAJ8867681.1"/>
    </source>
</evidence>
<organism evidence="2 3">
    <name type="scientific">Dryococelus australis</name>
    <dbReference type="NCBI Taxonomy" id="614101"/>
    <lineage>
        <taxon>Eukaryota</taxon>
        <taxon>Metazoa</taxon>
        <taxon>Ecdysozoa</taxon>
        <taxon>Arthropoda</taxon>
        <taxon>Hexapoda</taxon>
        <taxon>Insecta</taxon>
        <taxon>Pterygota</taxon>
        <taxon>Neoptera</taxon>
        <taxon>Polyneoptera</taxon>
        <taxon>Phasmatodea</taxon>
        <taxon>Verophasmatodea</taxon>
        <taxon>Anareolatae</taxon>
        <taxon>Phasmatidae</taxon>
        <taxon>Eurycanthinae</taxon>
        <taxon>Dryococelus</taxon>
    </lineage>
</organism>
<accession>A0ABQ9G5E8</accession>
<evidence type="ECO:0000256" key="1">
    <source>
        <dbReference type="SAM" id="MobiDB-lite"/>
    </source>
</evidence>
<dbReference type="EMBL" id="JARBHB010000015">
    <property type="protein sequence ID" value="KAJ8867681.1"/>
    <property type="molecule type" value="Genomic_DNA"/>
</dbReference>
<evidence type="ECO:0000313" key="3">
    <source>
        <dbReference type="Proteomes" id="UP001159363"/>
    </source>
</evidence>
<name>A0ABQ9G5E8_9NEOP</name>
<sequence length="499" mass="54521">MSFLVYVGKARFKNGRNSVGSDTERRARRRFQGKLTTREEISVPGECTNFILDTKRWYQRSHFVHVCGFTHRPQGRASFGEESSNGSRQERWKSWSVSVSELKKYLGAFGIVPTPLGSTVATKNGGQISSSGKDALSSQGQHFKMKFLELCAEVSEDIGAILNIKVLKANKGEASAGMKRQCKREIPEKNPPTSGIVRHDSDMRKSGSNPAENRTRLVWFSNLISTGNSNPSSRALADSIDMLTPQGVAWLRLADNGRKGLLYVYMRTTGAATSFAYRTAQDMLEDLSERNLISPASLLSITSPSLLPTGHPGQQRELGRRHRSRGWVPELRTQGRQASGDSFRTTDCVNGNKVCGTLRILETFGLAAHEVFHDVKRRGAHHHARACFVCAANPQSTFHSTSKSLNFPAASFTAWFLLPTNATRCVYSTGQGKGSCCAATKCQSCTSSANLMEAVNGGRPFVPTRSAGISSAQVLLALQVPPPPPETFSKVNGDKNTKS</sequence>
<dbReference type="Proteomes" id="UP001159363">
    <property type="component" value="Chromosome 14"/>
</dbReference>
<proteinExistence type="predicted"/>
<comment type="caution">
    <text evidence="2">The sequence shown here is derived from an EMBL/GenBank/DDBJ whole genome shotgun (WGS) entry which is preliminary data.</text>
</comment>
<keyword evidence="3" id="KW-1185">Reference proteome</keyword>
<feature type="region of interest" description="Disordered" evidence="1">
    <location>
        <begin position="178"/>
        <end position="210"/>
    </location>
</feature>